<reference evidence="1 2" key="1">
    <citation type="submission" date="2016-10" db="EMBL/GenBank/DDBJ databases">
        <authorList>
            <person name="de Groot N.N."/>
        </authorList>
    </citation>
    <scope>NUCLEOTIDE SEQUENCE [LARGE SCALE GENOMIC DNA]</scope>
    <source>
        <strain evidence="1 2">IBRC-M10418</strain>
    </source>
</reference>
<name>A0A1H6JEF5_9EURY</name>
<protein>
    <submittedName>
        <fullName evidence="1">Uncharacterized protein</fullName>
    </submittedName>
</protein>
<keyword evidence="2" id="KW-1185">Reference proteome</keyword>
<gene>
    <name evidence="1" type="ORF">SAMN05192561_11223</name>
</gene>
<dbReference type="EMBL" id="FNWU01000012">
    <property type="protein sequence ID" value="SEH60641.1"/>
    <property type="molecule type" value="Genomic_DNA"/>
</dbReference>
<sequence length="44" mass="4867">MVGEVVDERMVATIAGARILLRVRVDGRHFWVDAADVDDRGLGE</sequence>
<dbReference type="STRING" id="1267564.SAMN05192561_11223"/>
<accession>A0A1H6JEF5</accession>
<dbReference type="AlphaFoldDB" id="A0A1H6JEF5"/>
<dbReference type="Proteomes" id="UP000199215">
    <property type="component" value="Unassembled WGS sequence"/>
</dbReference>
<evidence type="ECO:0000313" key="2">
    <source>
        <dbReference type="Proteomes" id="UP000199215"/>
    </source>
</evidence>
<evidence type="ECO:0000313" key="1">
    <source>
        <dbReference type="EMBL" id="SEH60641.1"/>
    </source>
</evidence>
<organism evidence="1 2">
    <name type="scientific">Halopenitus malekzadehii</name>
    <dbReference type="NCBI Taxonomy" id="1267564"/>
    <lineage>
        <taxon>Archaea</taxon>
        <taxon>Methanobacteriati</taxon>
        <taxon>Methanobacteriota</taxon>
        <taxon>Stenosarchaea group</taxon>
        <taxon>Halobacteria</taxon>
        <taxon>Halobacteriales</taxon>
        <taxon>Haloferacaceae</taxon>
        <taxon>Halopenitus</taxon>
    </lineage>
</organism>
<proteinExistence type="predicted"/>